<dbReference type="SMART" id="SM00855">
    <property type="entry name" value="PGAM"/>
    <property type="match status" value="1"/>
</dbReference>
<accession>A0A3Q9R040</accession>
<name>A0A3Q9R040_9BACI</name>
<dbReference type="GO" id="GO:0016791">
    <property type="term" value="F:phosphatase activity"/>
    <property type="evidence" value="ECO:0007669"/>
    <property type="project" value="TreeGrafter"/>
</dbReference>
<dbReference type="InterPro" id="IPR013078">
    <property type="entry name" value="His_Pase_superF_clade-1"/>
</dbReference>
<dbReference type="CDD" id="cd07067">
    <property type="entry name" value="HP_PGM_like"/>
    <property type="match status" value="1"/>
</dbReference>
<dbReference type="OrthoDB" id="2185101at2"/>
<dbReference type="InterPro" id="IPR029033">
    <property type="entry name" value="His_PPase_superfam"/>
</dbReference>
<dbReference type="GO" id="GO:0005737">
    <property type="term" value="C:cytoplasm"/>
    <property type="evidence" value="ECO:0007669"/>
    <property type="project" value="TreeGrafter"/>
</dbReference>
<dbReference type="EMBL" id="CP022572">
    <property type="protein sequence ID" value="AZU62836.1"/>
    <property type="molecule type" value="Genomic_DNA"/>
</dbReference>
<dbReference type="Proteomes" id="UP000282892">
    <property type="component" value="Chromosome"/>
</dbReference>
<protein>
    <submittedName>
        <fullName evidence="1">Histidine phosphatase family protein</fullName>
    </submittedName>
</protein>
<dbReference type="SUPFAM" id="SSF53254">
    <property type="entry name" value="Phosphoglycerate mutase-like"/>
    <property type="match status" value="1"/>
</dbReference>
<dbReference type="PANTHER" id="PTHR48100">
    <property type="entry name" value="BROAD-SPECIFICITY PHOSPHATASE YOR283W-RELATED"/>
    <property type="match status" value="1"/>
</dbReference>
<dbReference type="RefSeq" id="WP_066383902.1">
    <property type="nucleotide sequence ID" value="NZ_CP022572.1"/>
</dbReference>
<dbReference type="PANTHER" id="PTHR48100:SF59">
    <property type="entry name" value="ADENOSYLCOBALAMIN_ALPHA-RIBAZOLE PHOSPHATASE"/>
    <property type="match status" value="1"/>
</dbReference>
<evidence type="ECO:0000313" key="1">
    <source>
        <dbReference type="EMBL" id="AZU62836.1"/>
    </source>
</evidence>
<keyword evidence="2" id="KW-1185">Reference proteome</keyword>
<dbReference type="AlphaFoldDB" id="A0A3Q9R040"/>
<gene>
    <name evidence="1" type="ORF">CHR53_17085</name>
</gene>
<proteinExistence type="predicted"/>
<dbReference type="KEGG" id="nmk:CHR53_17085"/>
<evidence type="ECO:0000313" key="2">
    <source>
        <dbReference type="Proteomes" id="UP000282892"/>
    </source>
</evidence>
<sequence length="186" mass="21845">MLTNLYFVRHAHSIYTPDELQRPLSKQGLTDAEKVTQLLENENIEYVISSPYKRAIQTVEGTVKLIGKELIIENAFRERKLSEKPVEDFYFAISKVWADPAFSWEGGESNIIAQERGVRATLQILNEYEGKNIVMGTHGNIMVLIMNYFNKKYGFSFWKELEMPDIYKLTFDQTKLKEVHRMWRRT</sequence>
<organism evidence="1 2">
    <name type="scientific">Neobacillus mesonae</name>
    <dbReference type="NCBI Taxonomy" id="1193713"/>
    <lineage>
        <taxon>Bacteria</taxon>
        <taxon>Bacillati</taxon>
        <taxon>Bacillota</taxon>
        <taxon>Bacilli</taxon>
        <taxon>Bacillales</taxon>
        <taxon>Bacillaceae</taxon>
        <taxon>Neobacillus</taxon>
    </lineage>
</organism>
<dbReference type="Gene3D" id="3.40.50.1240">
    <property type="entry name" value="Phosphoglycerate mutase-like"/>
    <property type="match status" value="1"/>
</dbReference>
<dbReference type="InterPro" id="IPR050275">
    <property type="entry name" value="PGM_Phosphatase"/>
</dbReference>
<dbReference type="STRING" id="1193713.GCA_001636315_00249"/>
<reference evidence="1 2" key="1">
    <citation type="submission" date="2017-07" db="EMBL/GenBank/DDBJ databases">
        <title>The complete genome sequence of Bacillus mesonae strain H20-5, an efficient strain improving plant abiotic stress resistance.</title>
        <authorList>
            <person name="Kim S.Y."/>
            <person name="Song H."/>
            <person name="Sang M.K."/>
            <person name="Weon H.-Y."/>
            <person name="Song J."/>
        </authorList>
    </citation>
    <scope>NUCLEOTIDE SEQUENCE [LARGE SCALE GENOMIC DNA]</scope>
    <source>
        <strain evidence="1 2">H20-5</strain>
    </source>
</reference>
<dbReference type="Pfam" id="PF00300">
    <property type="entry name" value="His_Phos_1"/>
    <property type="match status" value="1"/>
</dbReference>